<feature type="region of interest" description="Disordered" evidence="1">
    <location>
        <begin position="154"/>
        <end position="308"/>
    </location>
</feature>
<feature type="compositionally biased region" description="Basic and acidic residues" evidence="1">
    <location>
        <begin position="198"/>
        <end position="228"/>
    </location>
</feature>
<dbReference type="Proteomes" id="UP001652641">
    <property type="component" value="Chromosome 16"/>
</dbReference>
<feature type="compositionally biased region" description="Gly residues" evidence="1">
    <location>
        <begin position="71"/>
        <end position="80"/>
    </location>
</feature>
<keyword evidence="2" id="KW-1185">Reference proteome</keyword>
<feature type="region of interest" description="Disordered" evidence="1">
    <location>
        <begin position="35"/>
        <end position="125"/>
    </location>
</feature>
<accession>A0ABM4Z850</accession>
<proteinExistence type="predicted"/>
<sequence length="308" mass="32261">MFCYVNESQHAFGYLPATLSVWNHYLLFTDEYAKDSRRSGHPSKVAGQSGCESRSRGLRPELRRLWQRGSGAAGQRGSGAAGRWRGRGRGRGLANSDGADDGAGDPRAGGEPRQMPGVGPRGRAAGLGALGHSGLGTLGLGLCSSRSAAAHRHWRRPAVPAEDQQAAGRGEGLSGAWPEPPGRQGGEGGTGEGPLQPPRKDSLCSTRPKSEHLGRGRPHDSGEGERRPGTAPCVPAVEIRSPAHRLETWSEGLRPGSLRAAPVRQVRDRDPAGGGAQPGPTLGAAHPGRGLRAARARPPPIRAVRHCS</sequence>
<evidence type="ECO:0000313" key="3">
    <source>
        <dbReference type="RefSeq" id="XP_072598714.1"/>
    </source>
</evidence>
<evidence type="ECO:0008006" key="4">
    <source>
        <dbReference type="Google" id="ProtNLM"/>
    </source>
</evidence>
<dbReference type="RefSeq" id="XP_072598714.1">
    <property type="nucleotide sequence ID" value="XM_072742613.1"/>
</dbReference>
<protein>
    <recommendedName>
        <fullName evidence="4">Collagen alpha-1(I) chain-like</fullName>
    </recommendedName>
</protein>
<evidence type="ECO:0000313" key="2">
    <source>
        <dbReference type="Proteomes" id="UP001652641"/>
    </source>
</evidence>
<organism evidence="2 3">
    <name type="scientific">Vulpes vulpes</name>
    <name type="common">Red fox</name>
    <dbReference type="NCBI Taxonomy" id="9627"/>
    <lineage>
        <taxon>Eukaryota</taxon>
        <taxon>Metazoa</taxon>
        <taxon>Chordata</taxon>
        <taxon>Craniata</taxon>
        <taxon>Vertebrata</taxon>
        <taxon>Euteleostomi</taxon>
        <taxon>Mammalia</taxon>
        <taxon>Eutheria</taxon>
        <taxon>Laurasiatheria</taxon>
        <taxon>Carnivora</taxon>
        <taxon>Caniformia</taxon>
        <taxon>Canidae</taxon>
        <taxon>Vulpes</taxon>
    </lineage>
</organism>
<reference evidence="3" key="1">
    <citation type="submission" date="2025-08" db="UniProtKB">
        <authorList>
            <consortium name="RefSeq"/>
        </authorList>
    </citation>
    <scope>IDENTIFICATION</scope>
    <source>
        <tissue evidence="3">Cell line</tissue>
    </source>
</reference>
<feature type="compositionally biased region" description="Basic and acidic residues" evidence="1">
    <location>
        <begin position="53"/>
        <end position="64"/>
    </location>
</feature>
<dbReference type="GeneID" id="140595973"/>
<gene>
    <name evidence="3" type="primary">LOC140595973</name>
</gene>
<feature type="compositionally biased region" description="Low complexity" evidence="1">
    <location>
        <begin position="283"/>
        <end position="293"/>
    </location>
</feature>
<name>A0ABM4Z850_VULVU</name>
<evidence type="ECO:0000256" key="1">
    <source>
        <dbReference type="SAM" id="MobiDB-lite"/>
    </source>
</evidence>
<feature type="compositionally biased region" description="Gly residues" evidence="1">
    <location>
        <begin position="183"/>
        <end position="192"/>
    </location>
</feature>